<dbReference type="EMBL" id="WNKQ01000018">
    <property type="protein sequence ID" value="KAF5845768.1"/>
    <property type="molecule type" value="Genomic_DNA"/>
</dbReference>
<organism evidence="1 2">
    <name type="scientific">Cochliobolus sativus</name>
    <name type="common">Common root rot and spot blotch fungus</name>
    <name type="synonym">Bipolaris sorokiniana</name>
    <dbReference type="NCBI Taxonomy" id="45130"/>
    <lineage>
        <taxon>Eukaryota</taxon>
        <taxon>Fungi</taxon>
        <taxon>Dikarya</taxon>
        <taxon>Ascomycota</taxon>
        <taxon>Pezizomycotina</taxon>
        <taxon>Dothideomycetes</taxon>
        <taxon>Pleosporomycetidae</taxon>
        <taxon>Pleosporales</taxon>
        <taxon>Pleosporineae</taxon>
        <taxon>Pleosporaceae</taxon>
        <taxon>Bipolaris</taxon>
    </lineage>
</organism>
<protein>
    <submittedName>
        <fullName evidence="1">Uncharacterized protein</fullName>
    </submittedName>
</protein>
<evidence type="ECO:0000313" key="2">
    <source>
        <dbReference type="Proteomes" id="UP000624244"/>
    </source>
</evidence>
<reference evidence="1" key="1">
    <citation type="submission" date="2019-11" db="EMBL/GenBank/DDBJ databases">
        <title>Bipolaris sorokiniana Genome sequencing.</title>
        <authorList>
            <person name="Wang H."/>
        </authorList>
    </citation>
    <scope>NUCLEOTIDE SEQUENCE</scope>
</reference>
<comment type="caution">
    <text evidence="1">The sequence shown here is derived from an EMBL/GenBank/DDBJ whole genome shotgun (WGS) entry which is preliminary data.</text>
</comment>
<gene>
    <name evidence="1" type="ORF">GGP41_009597</name>
</gene>
<name>A0A8H5Z8U9_COCSA</name>
<proteinExistence type="predicted"/>
<sequence>MLAAHQTCVQVVGMRATEQQMSRSDAAFARAGARWGAALLLHQNTTVARHVAHLTSACLPRQDLARPKGDDRSVEFSDPATLSSSFARRIFRGSHNAVSVKGPDALEALAVSTHWHNLMFLALRLQLCR</sequence>
<evidence type="ECO:0000313" key="1">
    <source>
        <dbReference type="EMBL" id="KAF5845768.1"/>
    </source>
</evidence>
<accession>A0A8H5Z8U9</accession>
<dbReference type="AlphaFoldDB" id="A0A8H5Z8U9"/>
<dbReference type="Proteomes" id="UP000624244">
    <property type="component" value="Unassembled WGS sequence"/>
</dbReference>